<feature type="compositionally biased region" description="Basic and acidic residues" evidence="1">
    <location>
        <begin position="53"/>
        <end position="79"/>
    </location>
</feature>
<keyword evidence="2" id="KW-1133">Transmembrane helix</keyword>
<name>A0A0L0VA13_9BASI</name>
<evidence type="ECO:0000256" key="1">
    <source>
        <dbReference type="SAM" id="MobiDB-lite"/>
    </source>
</evidence>
<evidence type="ECO:0000313" key="4">
    <source>
        <dbReference type="Proteomes" id="UP000054564"/>
    </source>
</evidence>
<feature type="compositionally biased region" description="Polar residues" evidence="1">
    <location>
        <begin position="83"/>
        <end position="114"/>
    </location>
</feature>
<feature type="transmembrane region" description="Helical" evidence="2">
    <location>
        <begin position="168"/>
        <end position="189"/>
    </location>
</feature>
<dbReference type="AlphaFoldDB" id="A0A0L0VA13"/>
<evidence type="ECO:0000256" key="2">
    <source>
        <dbReference type="SAM" id="Phobius"/>
    </source>
</evidence>
<keyword evidence="4" id="KW-1185">Reference proteome</keyword>
<feature type="compositionally biased region" description="Acidic residues" evidence="1">
    <location>
        <begin position="34"/>
        <end position="49"/>
    </location>
</feature>
<evidence type="ECO:0000313" key="3">
    <source>
        <dbReference type="EMBL" id="KNE96132.1"/>
    </source>
</evidence>
<gene>
    <name evidence="3" type="ORF">PSTG_10552</name>
</gene>
<dbReference type="Proteomes" id="UP000054564">
    <property type="component" value="Unassembled WGS sequence"/>
</dbReference>
<keyword evidence="2" id="KW-0472">Membrane</keyword>
<accession>A0A0L0VA13</accession>
<protein>
    <submittedName>
        <fullName evidence="3">Uncharacterized protein</fullName>
    </submittedName>
</protein>
<dbReference type="OrthoDB" id="2498723at2759"/>
<sequence>MALDYTRDGEAFEMTTSRLPYGSRPSPGPFQLDDASDDSSEIDPSDDTTGDISDEKAAWDPSKLDDASVIDLNKEHDDPAIANPSSNTNQRPRSATTSFRSQRDSQVSNSQGASRRSYMEDYSQFRAGLEGEPNNPHDNYDDDDDDWGDSNIKKRSRSSFFSSCSIRGILNMGAVTLMAIGLIILFGVLPITTYKSTHLHDQQRAVSIREHQSDNPSSTRQRAVTRRGDDGTGQHIFISDPLDTDGPLHSVAYSEPNPIRYRSKIPENQPINSLLEERKVVQRNNKRPPRKIIDLEL</sequence>
<feature type="compositionally biased region" description="Basic and acidic residues" evidence="1">
    <location>
        <begin position="1"/>
        <end position="10"/>
    </location>
</feature>
<keyword evidence="2" id="KW-0812">Transmembrane</keyword>
<dbReference type="EMBL" id="AJIL01000086">
    <property type="protein sequence ID" value="KNE96132.1"/>
    <property type="molecule type" value="Genomic_DNA"/>
</dbReference>
<feature type="region of interest" description="Disordered" evidence="1">
    <location>
        <begin position="206"/>
        <end position="243"/>
    </location>
</feature>
<feature type="region of interest" description="Disordered" evidence="1">
    <location>
        <begin position="1"/>
        <end position="149"/>
    </location>
</feature>
<reference evidence="4" key="1">
    <citation type="submission" date="2014-03" db="EMBL/GenBank/DDBJ databases">
        <title>The Genome Sequence of Puccinia striiformis f. sp. tritici PST-78.</title>
        <authorList>
            <consortium name="The Broad Institute Genome Sequencing Platform"/>
            <person name="Cuomo C."/>
            <person name="Hulbert S."/>
            <person name="Chen X."/>
            <person name="Walker B."/>
            <person name="Young S.K."/>
            <person name="Zeng Q."/>
            <person name="Gargeya S."/>
            <person name="Fitzgerald M."/>
            <person name="Haas B."/>
            <person name="Abouelleil A."/>
            <person name="Alvarado L."/>
            <person name="Arachchi H.M."/>
            <person name="Berlin A.M."/>
            <person name="Chapman S.B."/>
            <person name="Goldberg J."/>
            <person name="Griggs A."/>
            <person name="Gujja S."/>
            <person name="Hansen M."/>
            <person name="Howarth C."/>
            <person name="Imamovic A."/>
            <person name="Larimer J."/>
            <person name="McCowan C."/>
            <person name="Montmayeur A."/>
            <person name="Murphy C."/>
            <person name="Neiman D."/>
            <person name="Pearson M."/>
            <person name="Priest M."/>
            <person name="Roberts A."/>
            <person name="Saif S."/>
            <person name="Shea T."/>
            <person name="Sisk P."/>
            <person name="Sykes S."/>
            <person name="Wortman J."/>
            <person name="Nusbaum C."/>
            <person name="Birren B."/>
        </authorList>
    </citation>
    <scope>NUCLEOTIDE SEQUENCE [LARGE SCALE GENOMIC DNA]</scope>
    <source>
        <strain evidence="4">race PST-78</strain>
    </source>
</reference>
<proteinExistence type="predicted"/>
<organism evidence="3 4">
    <name type="scientific">Puccinia striiformis f. sp. tritici PST-78</name>
    <dbReference type="NCBI Taxonomy" id="1165861"/>
    <lineage>
        <taxon>Eukaryota</taxon>
        <taxon>Fungi</taxon>
        <taxon>Dikarya</taxon>
        <taxon>Basidiomycota</taxon>
        <taxon>Pucciniomycotina</taxon>
        <taxon>Pucciniomycetes</taxon>
        <taxon>Pucciniales</taxon>
        <taxon>Pucciniaceae</taxon>
        <taxon>Puccinia</taxon>
    </lineage>
</organism>
<comment type="caution">
    <text evidence="3">The sequence shown here is derived from an EMBL/GenBank/DDBJ whole genome shotgun (WGS) entry which is preliminary data.</text>
</comment>